<evidence type="ECO:0000256" key="4">
    <source>
        <dbReference type="ARBA" id="ARBA00022490"/>
    </source>
</evidence>
<feature type="region of interest" description="Disordered" evidence="10">
    <location>
        <begin position="1"/>
        <end position="48"/>
    </location>
</feature>
<keyword evidence="5" id="KW-0378">Hydrolase</keyword>
<dbReference type="GO" id="GO:0005737">
    <property type="term" value="C:cytoplasm"/>
    <property type="evidence" value="ECO:0007669"/>
    <property type="project" value="UniProtKB-SubCell"/>
</dbReference>
<feature type="region of interest" description="Disordered" evidence="10">
    <location>
        <begin position="81"/>
        <end position="103"/>
    </location>
</feature>
<dbReference type="EMBL" id="QGNW01000025">
    <property type="protein sequence ID" value="RVX13097.1"/>
    <property type="molecule type" value="Genomic_DNA"/>
</dbReference>
<dbReference type="InterPro" id="IPR035897">
    <property type="entry name" value="Toll_tir_struct_dom_sf"/>
</dbReference>
<dbReference type="SMART" id="SM00255">
    <property type="entry name" value="TIR"/>
    <property type="match status" value="1"/>
</dbReference>
<dbReference type="GO" id="GO:0007165">
    <property type="term" value="P:signal transduction"/>
    <property type="evidence" value="ECO:0007669"/>
    <property type="project" value="InterPro"/>
</dbReference>
<evidence type="ECO:0000256" key="3">
    <source>
        <dbReference type="ARBA" id="ARBA00011982"/>
    </source>
</evidence>
<sequence>MHMKLTVGVRTKSGPSNQCGKAGSRRIRGPRKQMKAPRTTRSGPSDQCEKARIVHIKQIGRKDKRQARFCNCPSNSAIRGERNPEISLRRKGGSPKVKKEVSGLSLNSSNVNPLGSTKAEVSDLHTCFSMASTSAGDAYSYQVFLSFRGADTRKNFTDHLYTALVANGIRTFRDNEEVEKGGEIKLHLIKAIELSRISVIVLSKNYAHSKWCLEELLKIVECLRERGQIVLPVFYHVDPSQIRNQTGVYSEVFADYERNADQTKKEMIQKWRSALREVANLAGYELQTE</sequence>
<dbReference type="SUPFAM" id="SSF52200">
    <property type="entry name" value="Toll/Interleukin receptor TIR domain"/>
    <property type="match status" value="1"/>
</dbReference>
<name>A0A438JVV4_VITVI</name>
<evidence type="ECO:0000313" key="13">
    <source>
        <dbReference type="Proteomes" id="UP000288805"/>
    </source>
</evidence>
<dbReference type="GO" id="GO:0061809">
    <property type="term" value="F:NAD+ nucleosidase activity, cyclic ADP-ribose generating"/>
    <property type="evidence" value="ECO:0007669"/>
    <property type="project" value="UniProtKB-EC"/>
</dbReference>
<dbReference type="Proteomes" id="UP000288805">
    <property type="component" value="Unassembled WGS sequence"/>
</dbReference>
<dbReference type="GO" id="GO:0050832">
    <property type="term" value="P:defense response to fungus"/>
    <property type="evidence" value="ECO:0007669"/>
    <property type="project" value="UniProtKB-ARBA"/>
</dbReference>
<dbReference type="FunFam" id="3.40.50.10140:FF:000007">
    <property type="entry name" value="Disease resistance protein (TIR-NBS-LRR class)"/>
    <property type="match status" value="1"/>
</dbReference>
<keyword evidence="7" id="KW-0539">Nucleus</keyword>
<evidence type="ECO:0000256" key="1">
    <source>
        <dbReference type="ARBA" id="ARBA00004123"/>
    </source>
</evidence>
<dbReference type="PANTHER" id="PTHR32009">
    <property type="entry name" value="TMV RESISTANCE PROTEIN N-LIKE"/>
    <property type="match status" value="1"/>
</dbReference>
<evidence type="ECO:0000259" key="11">
    <source>
        <dbReference type="PROSITE" id="PS50104"/>
    </source>
</evidence>
<keyword evidence="4" id="KW-0963">Cytoplasm</keyword>
<keyword evidence="6" id="KW-0520">NAD</keyword>
<evidence type="ECO:0000256" key="2">
    <source>
        <dbReference type="ARBA" id="ARBA00004496"/>
    </source>
</evidence>
<dbReference type="Gene3D" id="3.40.50.10140">
    <property type="entry name" value="Toll/interleukin-1 receptor homology (TIR) domain"/>
    <property type="match status" value="1"/>
</dbReference>
<dbReference type="GO" id="GO:0005634">
    <property type="term" value="C:nucleus"/>
    <property type="evidence" value="ECO:0007669"/>
    <property type="project" value="UniProtKB-SubCell"/>
</dbReference>
<comment type="similarity">
    <text evidence="9">Belongs to the disease resistance TIR-NB-LRR family.</text>
</comment>
<feature type="domain" description="TIR" evidence="11">
    <location>
        <begin position="139"/>
        <end position="289"/>
    </location>
</feature>
<dbReference type="GO" id="GO:0043068">
    <property type="term" value="P:positive regulation of programmed cell death"/>
    <property type="evidence" value="ECO:0007669"/>
    <property type="project" value="UniProtKB-ARBA"/>
</dbReference>
<comment type="catalytic activity">
    <reaction evidence="8">
        <text>NAD(+) + H2O = ADP-D-ribose + nicotinamide + H(+)</text>
        <dbReference type="Rhea" id="RHEA:16301"/>
        <dbReference type="ChEBI" id="CHEBI:15377"/>
        <dbReference type="ChEBI" id="CHEBI:15378"/>
        <dbReference type="ChEBI" id="CHEBI:17154"/>
        <dbReference type="ChEBI" id="CHEBI:57540"/>
        <dbReference type="ChEBI" id="CHEBI:57967"/>
        <dbReference type="EC" id="3.2.2.6"/>
    </reaction>
    <physiologicalReaction direction="left-to-right" evidence="8">
        <dbReference type="Rhea" id="RHEA:16302"/>
    </physiologicalReaction>
</comment>
<evidence type="ECO:0000256" key="9">
    <source>
        <dbReference type="ARBA" id="ARBA00061488"/>
    </source>
</evidence>
<evidence type="ECO:0000256" key="7">
    <source>
        <dbReference type="ARBA" id="ARBA00023242"/>
    </source>
</evidence>
<evidence type="ECO:0000256" key="10">
    <source>
        <dbReference type="SAM" id="MobiDB-lite"/>
    </source>
</evidence>
<comment type="caution">
    <text evidence="12">The sequence shown here is derived from an EMBL/GenBank/DDBJ whole genome shotgun (WGS) entry which is preliminary data.</text>
</comment>
<comment type="subcellular location">
    <subcellularLocation>
        <location evidence="2">Cytoplasm</location>
    </subcellularLocation>
    <subcellularLocation>
        <location evidence="1">Nucleus</location>
    </subcellularLocation>
</comment>
<accession>A0A438JVV4</accession>
<proteinExistence type="inferred from homology"/>
<dbReference type="AlphaFoldDB" id="A0A438JVV4"/>
<dbReference type="PROSITE" id="PS50104">
    <property type="entry name" value="TIR"/>
    <property type="match status" value="1"/>
</dbReference>
<evidence type="ECO:0000256" key="6">
    <source>
        <dbReference type="ARBA" id="ARBA00023027"/>
    </source>
</evidence>
<evidence type="ECO:0000313" key="12">
    <source>
        <dbReference type="EMBL" id="RVX13097.1"/>
    </source>
</evidence>
<evidence type="ECO:0000256" key="8">
    <source>
        <dbReference type="ARBA" id="ARBA00047304"/>
    </source>
</evidence>
<dbReference type="InterPro" id="IPR000157">
    <property type="entry name" value="TIR_dom"/>
</dbReference>
<protein>
    <recommendedName>
        <fullName evidence="3">ADP-ribosyl cyclase/cyclic ADP-ribose hydrolase</fullName>
        <ecNumber evidence="3">3.2.2.6</ecNumber>
    </recommendedName>
</protein>
<dbReference type="EC" id="3.2.2.6" evidence="3"/>
<feature type="compositionally biased region" description="Basic residues" evidence="10">
    <location>
        <begin position="23"/>
        <end position="35"/>
    </location>
</feature>
<organism evidence="12 13">
    <name type="scientific">Vitis vinifera</name>
    <name type="common">Grape</name>
    <dbReference type="NCBI Taxonomy" id="29760"/>
    <lineage>
        <taxon>Eukaryota</taxon>
        <taxon>Viridiplantae</taxon>
        <taxon>Streptophyta</taxon>
        <taxon>Embryophyta</taxon>
        <taxon>Tracheophyta</taxon>
        <taxon>Spermatophyta</taxon>
        <taxon>Magnoliopsida</taxon>
        <taxon>eudicotyledons</taxon>
        <taxon>Gunneridae</taxon>
        <taxon>Pentapetalae</taxon>
        <taxon>rosids</taxon>
        <taxon>Vitales</taxon>
        <taxon>Vitaceae</taxon>
        <taxon>Viteae</taxon>
        <taxon>Vitis</taxon>
    </lineage>
</organism>
<gene>
    <name evidence="12" type="primary">N_256</name>
    <name evidence="12" type="ORF">CK203_017893</name>
</gene>
<reference evidence="12 13" key="1">
    <citation type="journal article" date="2018" name="PLoS Genet.">
        <title>Population sequencing reveals clonal diversity and ancestral inbreeding in the grapevine cultivar Chardonnay.</title>
        <authorList>
            <person name="Roach M.J."/>
            <person name="Johnson D.L."/>
            <person name="Bohlmann J."/>
            <person name="van Vuuren H.J."/>
            <person name="Jones S.J."/>
            <person name="Pretorius I.S."/>
            <person name="Schmidt S.A."/>
            <person name="Borneman A.R."/>
        </authorList>
    </citation>
    <scope>NUCLEOTIDE SEQUENCE [LARGE SCALE GENOMIC DNA]</scope>
    <source>
        <strain evidence="13">cv. Chardonnay</strain>
        <tissue evidence="12">Leaf</tissue>
    </source>
</reference>
<dbReference type="PANTHER" id="PTHR32009:SF39">
    <property type="entry name" value="TIR DOMAIN-CONTAINING PROTEIN"/>
    <property type="match status" value="1"/>
</dbReference>
<evidence type="ECO:0000256" key="5">
    <source>
        <dbReference type="ARBA" id="ARBA00022801"/>
    </source>
</evidence>
<dbReference type="Pfam" id="PF01582">
    <property type="entry name" value="TIR"/>
    <property type="match status" value="1"/>
</dbReference>